<dbReference type="Gene3D" id="1.20.1280.50">
    <property type="match status" value="1"/>
</dbReference>
<dbReference type="HOGENOM" id="CLU_107212_0_0_1"/>
<reference evidence="1 2" key="1">
    <citation type="submission" date="2014-04" db="EMBL/GenBank/DDBJ databases">
        <title>Evolutionary Origins and Diversification of the Mycorrhizal Mutualists.</title>
        <authorList>
            <consortium name="DOE Joint Genome Institute"/>
            <consortium name="Mycorrhizal Genomics Consortium"/>
            <person name="Kohler A."/>
            <person name="Kuo A."/>
            <person name="Nagy L.G."/>
            <person name="Floudas D."/>
            <person name="Copeland A."/>
            <person name="Barry K.W."/>
            <person name="Cichocki N."/>
            <person name="Veneault-Fourrey C."/>
            <person name="LaButti K."/>
            <person name="Lindquist E.A."/>
            <person name="Lipzen A."/>
            <person name="Lundell T."/>
            <person name="Morin E."/>
            <person name="Murat C."/>
            <person name="Riley R."/>
            <person name="Ohm R."/>
            <person name="Sun H."/>
            <person name="Tunlid A."/>
            <person name="Henrissat B."/>
            <person name="Grigoriev I.V."/>
            <person name="Hibbett D.S."/>
            <person name="Martin F."/>
        </authorList>
    </citation>
    <scope>NUCLEOTIDE SEQUENCE [LARGE SCALE GENOMIC DNA]</scope>
    <source>
        <strain evidence="1 2">Koide BX008</strain>
    </source>
</reference>
<dbReference type="Proteomes" id="UP000054549">
    <property type="component" value="Unassembled WGS sequence"/>
</dbReference>
<proteinExistence type="predicted"/>
<accession>A0A0C2WUV4</accession>
<name>A0A0C2WUV4_AMAMK</name>
<protein>
    <submittedName>
        <fullName evidence="1">Uncharacterized protein</fullName>
    </submittedName>
</protein>
<evidence type="ECO:0000313" key="1">
    <source>
        <dbReference type="EMBL" id="KIL60571.1"/>
    </source>
</evidence>
<organism evidence="1 2">
    <name type="scientific">Amanita muscaria (strain Koide BX008)</name>
    <dbReference type="NCBI Taxonomy" id="946122"/>
    <lineage>
        <taxon>Eukaryota</taxon>
        <taxon>Fungi</taxon>
        <taxon>Dikarya</taxon>
        <taxon>Basidiomycota</taxon>
        <taxon>Agaricomycotina</taxon>
        <taxon>Agaricomycetes</taxon>
        <taxon>Agaricomycetidae</taxon>
        <taxon>Agaricales</taxon>
        <taxon>Pluteineae</taxon>
        <taxon>Amanitaceae</taxon>
        <taxon>Amanita</taxon>
    </lineage>
</organism>
<evidence type="ECO:0000313" key="2">
    <source>
        <dbReference type="Proteomes" id="UP000054549"/>
    </source>
</evidence>
<sequence length="217" mass="24246">MPIAKTEAELQRIETGIAIATTKLLERRETVMDNLSRLKKTLVIHRVLSAETIGCIFSILRDESVSIPHELHKAPPQITLSHVCSKWREIALQTPALWNDVKITRPDSHYWVQVATELLLNRAGRRGVNLALNMEDLSGTELGNTFYAIILPLHVKNLHLTLSSSELEGLLLFLQDSDDISANIDEISLNITSHYNQPFHPTAPASAVDSNALPEYL</sequence>
<dbReference type="EMBL" id="KN818296">
    <property type="protein sequence ID" value="KIL60571.1"/>
    <property type="molecule type" value="Genomic_DNA"/>
</dbReference>
<keyword evidence="2" id="KW-1185">Reference proteome</keyword>
<dbReference type="AlphaFoldDB" id="A0A0C2WUV4"/>
<dbReference type="InParanoid" id="A0A0C2WUV4"/>
<dbReference type="OrthoDB" id="3016965at2759"/>
<gene>
    <name evidence="1" type="ORF">M378DRAFT_14039</name>
</gene>